<comment type="similarity">
    <text evidence="1 7">Belongs to the nitroreductase family.</text>
</comment>
<dbReference type="EC" id="1.-.-.-" evidence="7"/>
<dbReference type="InterPro" id="IPR052530">
    <property type="entry name" value="NAD(P)H_nitroreductase"/>
</dbReference>
<evidence type="ECO:0000256" key="8">
    <source>
        <dbReference type="PIRSR" id="PIRSR000232-1"/>
    </source>
</evidence>
<keyword evidence="3 7" id="KW-0288">FMN</keyword>
<reference evidence="10 11" key="1">
    <citation type="journal article" date="2012" name="Stand. Genomic Sci.">
        <title>Complete genome sequence of the melanogenic marine bacterium Marinomonas mediterranea type strain (MMB-1(T)).</title>
        <authorList>
            <person name="Lucas-Elio P."/>
            <person name="Goodwin L."/>
            <person name="Woyke T."/>
            <person name="Pitluck S."/>
            <person name="Nolan M."/>
            <person name="Kyrpides N.C."/>
            <person name="Detter J.C."/>
            <person name="Copeland A."/>
            <person name="Teshima H."/>
            <person name="Bruce D."/>
            <person name="Detter C."/>
            <person name="Tapia R."/>
            <person name="Han S."/>
            <person name="Land M.L."/>
            <person name="Ivanova N."/>
            <person name="Mikhailova N."/>
            <person name="Johnston A.W."/>
            <person name="Sanchez-Amat A."/>
        </authorList>
    </citation>
    <scope>NUCLEOTIDE SEQUENCE [LARGE SCALE GENOMIC DNA]</scope>
    <source>
        <strain evidence="11">ATCC 700492 / JCM 21426 / NBRC 103028 / MMB-1</strain>
    </source>
</reference>
<feature type="domain" description="Nitroreductase" evidence="9">
    <location>
        <begin position="11"/>
        <end position="165"/>
    </location>
</feature>
<feature type="binding site" description="in other chain" evidence="8">
    <location>
        <begin position="12"/>
        <end position="14"/>
    </location>
    <ligand>
        <name>FMN</name>
        <dbReference type="ChEBI" id="CHEBI:58210"/>
        <note>ligand shared between dimeric partners</note>
    </ligand>
</feature>
<feature type="binding site" evidence="8">
    <location>
        <position position="37"/>
    </location>
    <ligand>
        <name>FMN</name>
        <dbReference type="ChEBI" id="CHEBI:58210"/>
        <note>ligand shared between dimeric partners</note>
    </ligand>
</feature>
<keyword evidence="6 7" id="KW-0520">NAD</keyword>
<dbReference type="InterPro" id="IPR026021">
    <property type="entry name" value="YdjA-like"/>
</dbReference>
<evidence type="ECO:0000313" key="11">
    <source>
        <dbReference type="Proteomes" id="UP000001062"/>
    </source>
</evidence>
<evidence type="ECO:0000256" key="3">
    <source>
        <dbReference type="ARBA" id="ARBA00022643"/>
    </source>
</evidence>
<dbReference type="PIRSF" id="PIRSF000232">
    <property type="entry name" value="YdjA"/>
    <property type="match status" value="1"/>
</dbReference>
<keyword evidence="5 7" id="KW-0560">Oxidoreductase</keyword>
<evidence type="ECO:0000256" key="5">
    <source>
        <dbReference type="ARBA" id="ARBA00023002"/>
    </source>
</evidence>
<dbReference type="STRING" id="717774.Marme_2101"/>
<dbReference type="HOGENOM" id="CLU_070764_5_0_6"/>
<proteinExistence type="inferred from homology"/>
<feature type="binding site" evidence="8">
    <location>
        <position position="41"/>
    </location>
    <ligand>
        <name>FMN</name>
        <dbReference type="ChEBI" id="CHEBI:58210"/>
        <note>ligand shared between dimeric partners</note>
    </ligand>
</feature>
<dbReference type="PATRIC" id="fig|717774.3.peg.2163"/>
<accession>F2K407</accession>
<evidence type="ECO:0000256" key="1">
    <source>
        <dbReference type="ARBA" id="ARBA00007118"/>
    </source>
</evidence>
<dbReference type="Proteomes" id="UP000001062">
    <property type="component" value="Chromosome"/>
</dbReference>
<keyword evidence="2 7" id="KW-0285">Flavoprotein</keyword>
<evidence type="ECO:0000256" key="7">
    <source>
        <dbReference type="PIRNR" id="PIRNR000232"/>
    </source>
</evidence>
<dbReference type="GO" id="GO:0016491">
    <property type="term" value="F:oxidoreductase activity"/>
    <property type="evidence" value="ECO:0007669"/>
    <property type="project" value="UniProtKB-UniRule"/>
</dbReference>
<protein>
    <recommendedName>
        <fullName evidence="7">Putative NAD(P)H nitroreductase</fullName>
        <ecNumber evidence="7">1.-.-.-</ecNumber>
    </recommendedName>
</protein>
<dbReference type="Pfam" id="PF00881">
    <property type="entry name" value="Nitroreductase"/>
    <property type="match status" value="1"/>
</dbReference>
<dbReference type="PANTHER" id="PTHR43821:SF1">
    <property type="entry name" value="NAD(P)H NITROREDUCTASE YDJA-RELATED"/>
    <property type="match status" value="1"/>
</dbReference>
<dbReference type="Gene3D" id="3.40.109.10">
    <property type="entry name" value="NADH Oxidase"/>
    <property type="match status" value="1"/>
</dbReference>
<evidence type="ECO:0000256" key="4">
    <source>
        <dbReference type="ARBA" id="ARBA00022857"/>
    </source>
</evidence>
<feature type="binding site" description="in other chain" evidence="8">
    <location>
        <begin position="135"/>
        <end position="137"/>
    </location>
    <ligand>
        <name>FMN</name>
        <dbReference type="ChEBI" id="CHEBI:58210"/>
        <note>ligand shared between dimeric partners</note>
    </ligand>
</feature>
<evidence type="ECO:0000256" key="2">
    <source>
        <dbReference type="ARBA" id="ARBA00022630"/>
    </source>
</evidence>
<name>F2K407_MARM1</name>
<dbReference type="RefSeq" id="WP_013661254.1">
    <property type="nucleotide sequence ID" value="NC_015276.1"/>
</dbReference>
<dbReference type="InterPro" id="IPR029479">
    <property type="entry name" value="Nitroreductase"/>
</dbReference>
<sequence length="188" mass="20864">MSKDFITFMRNRVSEPKLSTPAPTKEEWKDVLEAASRAADHGGLKPWRFKVYEGEGRQKVGEIYWQHAKSEVDSLPEDKKDSFIKKAFRAPQVLLVYTHVVEHPKIPAAEQIMAVSAAAQQALLGLSALGYGAMWRTGPACFTEQTNGLLGLEKTDQIVGLIYVGTPETSSATVKPVDLEGRFEWVSE</sequence>
<dbReference type="eggNOG" id="COG0778">
    <property type="taxonomic scope" value="Bacteria"/>
</dbReference>
<dbReference type="InterPro" id="IPR000415">
    <property type="entry name" value="Nitroreductase-like"/>
</dbReference>
<dbReference type="PANTHER" id="PTHR43821">
    <property type="entry name" value="NAD(P)H NITROREDUCTASE YDJA-RELATED"/>
    <property type="match status" value="1"/>
</dbReference>
<dbReference type="EMBL" id="CP002583">
    <property type="protein sequence ID" value="ADZ91349.1"/>
    <property type="molecule type" value="Genomic_DNA"/>
</dbReference>
<evidence type="ECO:0000256" key="6">
    <source>
        <dbReference type="ARBA" id="ARBA00023027"/>
    </source>
</evidence>
<dbReference type="OrthoDB" id="9804207at2"/>
<gene>
    <name evidence="10" type="ordered locus">Marme_2101</name>
</gene>
<keyword evidence="4 7" id="KW-0521">NADP</keyword>
<comment type="cofactor">
    <cofactor evidence="8">
        <name>FMN</name>
        <dbReference type="ChEBI" id="CHEBI:58210"/>
    </cofactor>
    <text evidence="8">Binds 1 FMN per subunit.</text>
</comment>
<dbReference type="CDD" id="cd02135">
    <property type="entry name" value="YdjA-like"/>
    <property type="match status" value="1"/>
</dbReference>
<keyword evidence="11" id="KW-1185">Reference proteome</keyword>
<dbReference type="SUPFAM" id="SSF55469">
    <property type="entry name" value="FMN-dependent nitroreductase-like"/>
    <property type="match status" value="1"/>
</dbReference>
<evidence type="ECO:0000313" key="10">
    <source>
        <dbReference type="EMBL" id="ADZ91349.1"/>
    </source>
</evidence>
<organism evidence="10 11">
    <name type="scientific">Marinomonas mediterranea (strain ATCC 700492 / JCM 21426 / NBRC 103028 / MMB-1)</name>
    <dbReference type="NCBI Taxonomy" id="717774"/>
    <lineage>
        <taxon>Bacteria</taxon>
        <taxon>Pseudomonadati</taxon>
        <taxon>Pseudomonadota</taxon>
        <taxon>Gammaproteobacteria</taxon>
        <taxon>Oceanospirillales</taxon>
        <taxon>Oceanospirillaceae</taxon>
        <taxon>Marinomonas</taxon>
    </lineage>
</organism>
<dbReference type="AlphaFoldDB" id="F2K407"/>
<evidence type="ECO:0000259" key="9">
    <source>
        <dbReference type="Pfam" id="PF00881"/>
    </source>
</evidence>
<dbReference type="KEGG" id="mme:Marme_2101"/>